<dbReference type="FunFam" id="2.10.25.10:FF:000001">
    <property type="entry name" value="Tenascin C"/>
    <property type="match status" value="1"/>
</dbReference>
<dbReference type="OrthoDB" id="10001041at2759"/>
<evidence type="ECO:0000256" key="2">
    <source>
        <dbReference type="SAM" id="SignalP"/>
    </source>
</evidence>
<dbReference type="CTD" id="20250920"/>
<keyword evidence="1" id="KW-0325">Glycoprotein</keyword>
<keyword evidence="4" id="KW-1185">Reference proteome</keyword>
<evidence type="ECO:0000313" key="3">
    <source>
        <dbReference type="EMBL" id="ESO98588.1"/>
    </source>
</evidence>
<evidence type="ECO:0000313" key="4">
    <source>
        <dbReference type="Proteomes" id="UP000030746"/>
    </source>
</evidence>
<organism evidence="3 4">
    <name type="scientific">Lottia gigantea</name>
    <name type="common">Giant owl limpet</name>
    <dbReference type="NCBI Taxonomy" id="225164"/>
    <lineage>
        <taxon>Eukaryota</taxon>
        <taxon>Metazoa</taxon>
        <taxon>Spiralia</taxon>
        <taxon>Lophotrochozoa</taxon>
        <taxon>Mollusca</taxon>
        <taxon>Gastropoda</taxon>
        <taxon>Patellogastropoda</taxon>
        <taxon>Lottioidea</taxon>
        <taxon>Lottiidae</taxon>
        <taxon>Lottia</taxon>
    </lineage>
</organism>
<name>V4A3V6_LOTGI</name>
<dbReference type="EMBL" id="KB201236">
    <property type="protein sequence ID" value="ESO98588.1"/>
    <property type="molecule type" value="Genomic_DNA"/>
</dbReference>
<dbReference type="Proteomes" id="UP000030746">
    <property type="component" value="Unassembled WGS sequence"/>
</dbReference>
<dbReference type="RefSeq" id="XP_009050699.1">
    <property type="nucleotide sequence ID" value="XM_009052451.1"/>
</dbReference>
<evidence type="ECO:0000256" key="1">
    <source>
        <dbReference type="ARBA" id="ARBA00023180"/>
    </source>
</evidence>
<dbReference type="HOGENOM" id="CLU_358750_0_0_1"/>
<dbReference type="STRING" id="225164.V4A3V6"/>
<evidence type="ECO:0008006" key="5">
    <source>
        <dbReference type="Google" id="ProtNLM"/>
    </source>
</evidence>
<dbReference type="GeneID" id="20250920"/>
<feature type="chain" id="PRO_5004716347" description="VWFD domain-containing protein" evidence="2">
    <location>
        <begin position="20"/>
        <end position="781"/>
    </location>
</feature>
<accession>V4A3V6</accession>
<protein>
    <recommendedName>
        <fullName evidence="5">VWFD domain-containing protein</fullName>
    </recommendedName>
</protein>
<reference evidence="3 4" key="1">
    <citation type="journal article" date="2013" name="Nature">
        <title>Insights into bilaterian evolution from three spiralian genomes.</title>
        <authorList>
            <person name="Simakov O."/>
            <person name="Marletaz F."/>
            <person name="Cho S.J."/>
            <person name="Edsinger-Gonzales E."/>
            <person name="Havlak P."/>
            <person name="Hellsten U."/>
            <person name="Kuo D.H."/>
            <person name="Larsson T."/>
            <person name="Lv J."/>
            <person name="Arendt D."/>
            <person name="Savage R."/>
            <person name="Osoegawa K."/>
            <person name="de Jong P."/>
            <person name="Grimwood J."/>
            <person name="Chapman J.A."/>
            <person name="Shapiro H."/>
            <person name="Aerts A."/>
            <person name="Otillar R.P."/>
            <person name="Terry A.Y."/>
            <person name="Boore J.L."/>
            <person name="Grigoriev I.V."/>
            <person name="Lindberg D.R."/>
            <person name="Seaver E.C."/>
            <person name="Weisblat D.A."/>
            <person name="Putnam N.H."/>
            <person name="Rokhsar D.S."/>
        </authorList>
    </citation>
    <scope>NUCLEOTIDE SEQUENCE [LARGE SCALE GENOMIC DNA]</scope>
</reference>
<gene>
    <name evidence="3" type="ORF">LOTGIDRAFT_238999</name>
</gene>
<sequence>MWLLLYICIGLSLWYTASCQNVSDICKFHSPFSYPDKRLITHNHNSKLSDRFLRAGWYGKEEHMIPSEPPGAGQCGTKYPIYLQERPPNSGAVETVTACVQADDECQQTIEIQAVVCSPTLTVYKLARPSLNGASYCLAPSIEGEFPDFKTKTIIEYKLKDVALPDNSNKTRKEYTFMCAFEDPDDVRLVYKTQWFVDDESVYDSPYTDYKDTDGLRTLTDTRLNAGGITTAGFQLRCEVRPGFTAHQSRIAGLPSRSPSKFIGIEVLNSVITISEGATATIYIRPSVEIGCREKEGCELSVTADIPNVEENEKQCQPTAVANGGCGVIIETENWNVNRNLEISSTTTEEFGQDSIQMKIFLRTDDAYFSQPLWANYFLTPVTINIQKNTTLIEGRKCGVHNDPYVDDFKGRRLTLQLEGTYTLFRSERNVEIQIQTEDCSGVRTGYCVCGVVVRVGRTAFMVNRCNLGYWYIDYVLCDDGADILDVRKRSETYFQMYLPSGSKVDLSLRKSGSLNWLNIGLFPSIRDVGKTSGLCNELNADINKNDDLMETIPFFNQWRVKKEQNMFIPEDYDSIEGIDTSGTFQHCRCNDHDATGAVGKLNCTRINSVTPCVQDTDYTMFHKKRCISPLRRKRSVPGFSQSNIIRHKRLKRLSGTEAFALSSISTVSSQCLYEARMNRTLREEKVEDSKSLLELVKEVSCPGECSDQGRCAKGKCICNTGYIGSDCSVSLNEPPLAHNLEAEGHCDLSVDDCTEVAVFGGRFVEHEKTKCQLNPFEVNQ</sequence>
<dbReference type="AlphaFoldDB" id="V4A3V6"/>
<dbReference type="Pfam" id="PF23106">
    <property type="entry name" value="EGF_Teneurin"/>
    <property type="match status" value="1"/>
</dbReference>
<dbReference type="KEGG" id="lgi:LOTGIDRAFT_238999"/>
<dbReference type="OMA" id="RTCERIS"/>
<proteinExistence type="predicted"/>
<dbReference type="Gene3D" id="2.10.25.10">
    <property type="entry name" value="Laminin"/>
    <property type="match status" value="1"/>
</dbReference>
<keyword evidence="2" id="KW-0732">Signal</keyword>
<feature type="signal peptide" evidence="2">
    <location>
        <begin position="1"/>
        <end position="19"/>
    </location>
</feature>